<proteinExistence type="inferred from homology"/>
<dbReference type="OMA" id="HAAMYCH"/>
<evidence type="ECO:0000256" key="6">
    <source>
        <dbReference type="ARBA" id="ARBA00022962"/>
    </source>
</evidence>
<dbReference type="SUPFAM" id="SSF52317">
    <property type="entry name" value="Class I glutamine amidotransferase-like"/>
    <property type="match status" value="1"/>
</dbReference>
<accession>G0QMQ6</accession>
<dbReference type="InterPro" id="IPR027417">
    <property type="entry name" value="P-loop_NTPase"/>
</dbReference>
<dbReference type="FunCoup" id="G0QMQ6">
    <property type="interactions" value="170"/>
</dbReference>
<dbReference type="RefSeq" id="XP_004037498.1">
    <property type="nucleotide sequence ID" value="XM_004037450.1"/>
</dbReference>
<evidence type="ECO:0000256" key="2">
    <source>
        <dbReference type="ARBA" id="ARBA00007533"/>
    </source>
</evidence>
<feature type="region of interest" description="Disordered" evidence="10">
    <location>
        <begin position="52"/>
        <end position="76"/>
    </location>
</feature>
<keyword evidence="11" id="KW-0472">Membrane</keyword>
<dbReference type="GO" id="GO:0005524">
    <property type="term" value="F:ATP binding"/>
    <property type="evidence" value="ECO:0007669"/>
    <property type="project" value="UniProtKB-KW"/>
</dbReference>
<evidence type="ECO:0000256" key="10">
    <source>
        <dbReference type="SAM" id="MobiDB-lite"/>
    </source>
</evidence>
<dbReference type="GO" id="GO:0019856">
    <property type="term" value="P:pyrimidine nucleobase biosynthetic process"/>
    <property type="evidence" value="ECO:0007669"/>
    <property type="project" value="TreeGrafter"/>
</dbReference>
<dbReference type="Proteomes" id="UP000008983">
    <property type="component" value="Unassembled WGS sequence"/>
</dbReference>
<comment type="function">
    <text evidence="9">Catalyzes the ATP-dependent amination of UTP to CTP with either L-glutamine or ammonia as the source of nitrogen.</text>
</comment>
<evidence type="ECO:0000259" key="13">
    <source>
        <dbReference type="Pfam" id="PF06418"/>
    </source>
</evidence>
<dbReference type="SUPFAM" id="SSF52540">
    <property type="entry name" value="P-loop containing nucleoside triphosphate hydrolases"/>
    <property type="match status" value="1"/>
</dbReference>
<protein>
    <recommendedName>
        <fullName evidence="9">CTP synthase</fullName>
        <ecNumber evidence="9">6.3.4.2</ecNumber>
    </recommendedName>
    <alternativeName>
        <fullName evidence="9">UTP--ammonia ligase</fullName>
    </alternativeName>
</protein>
<reference evidence="14 15" key="1">
    <citation type="submission" date="2011-07" db="EMBL/GenBank/DDBJ databases">
        <authorList>
            <person name="Coyne R."/>
            <person name="Brami D."/>
            <person name="Johnson J."/>
            <person name="Hostetler J."/>
            <person name="Hannick L."/>
            <person name="Clark T."/>
            <person name="Cassidy-Hanley D."/>
            <person name="Inman J."/>
        </authorList>
    </citation>
    <scope>NUCLEOTIDE SEQUENCE [LARGE SCALE GENOMIC DNA]</scope>
    <source>
        <strain evidence="14 15">G5</strain>
    </source>
</reference>
<dbReference type="PANTHER" id="PTHR11550:SF0">
    <property type="entry name" value="CTP SYNTHASE-RELATED"/>
    <property type="match status" value="1"/>
</dbReference>
<gene>
    <name evidence="14" type="ORF">IMG5_051090</name>
</gene>
<comment type="similarity">
    <text evidence="2 9">Belongs to the CTP synthase family.</text>
</comment>
<dbReference type="Gene3D" id="3.40.50.880">
    <property type="match status" value="1"/>
</dbReference>
<dbReference type="GO" id="GO:0003883">
    <property type="term" value="F:CTP synthase activity"/>
    <property type="evidence" value="ECO:0007669"/>
    <property type="project" value="UniProtKB-UniRule"/>
</dbReference>
<keyword evidence="5 9" id="KW-0067">ATP-binding</keyword>
<dbReference type="GO" id="GO:0044210">
    <property type="term" value="P:'de novo' CTP biosynthetic process"/>
    <property type="evidence" value="ECO:0007669"/>
    <property type="project" value="UniProtKB-UniRule"/>
</dbReference>
<dbReference type="EC" id="6.3.4.2" evidence="9"/>
<feature type="transmembrane region" description="Helical" evidence="11">
    <location>
        <begin position="103"/>
        <end position="127"/>
    </location>
</feature>
<dbReference type="NCBIfam" id="NF003792">
    <property type="entry name" value="PRK05380.1"/>
    <property type="match status" value="1"/>
</dbReference>
<evidence type="ECO:0000313" key="14">
    <source>
        <dbReference type="EMBL" id="EGR33512.1"/>
    </source>
</evidence>
<dbReference type="STRING" id="857967.G0QMQ6"/>
<keyword evidence="11" id="KW-1133">Transmembrane helix</keyword>
<evidence type="ECO:0000256" key="3">
    <source>
        <dbReference type="ARBA" id="ARBA00022598"/>
    </source>
</evidence>
<dbReference type="InterPro" id="IPR017456">
    <property type="entry name" value="CTP_synthase_N"/>
</dbReference>
<evidence type="ECO:0000256" key="4">
    <source>
        <dbReference type="ARBA" id="ARBA00022741"/>
    </source>
</evidence>
<keyword evidence="7 9" id="KW-0665">Pyrimidine biosynthesis</keyword>
<dbReference type="InterPro" id="IPR029062">
    <property type="entry name" value="Class_I_gatase-like"/>
</dbReference>
<evidence type="ECO:0000256" key="9">
    <source>
        <dbReference type="RuleBase" id="RU810713"/>
    </source>
</evidence>
<dbReference type="GeneID" id="14909690"/>
<dbReference type="OrthoDB" id="1739076at2759"/>
<organism evidence="14 15">
    <name type="scientific">Ichthyophthirius multifiliis</name>
    <name type="common">White spot disease agent</name>
    <name type="synonym">Ich</name>
    <dbReference type="NCBI Taxonomy" id="5932"/>
    <lineage>
        <taxon>Eukaryota</taxon>
        <taxon>Sar</taxon>
        <taxon>Alveolata</taxon>
        <taxon>Ciliophora</taxon>
        <taxon>Intramacronucleata</taxon>
        <taxon>Oligohymenophorea</taxon>
        <taxon>Hymenostomatida</taxon>
        <taxon>Ophryoglenina</taxon>
        <taxon>Ichthyophthirius</taxon>
    </lineage>
</organism>
<dbReference type="UniPathway" id="UPA00159">
    <property type="reaction ID" value="UER00277"/>
</dbReference>
<evidence type="ECO:0000256" key="5">
    <source>
        <dbReference type="ARBA" id="ARBA00022840"/>
    </source>
</evidence>
<feature type="domain" description="CTP synthase N-terminal" evidence="13">
    <location>
        <begin position="102"/>
        <end position="385"/>
    </location>
</feature>
<comment type="catalytic activity">
    <reaction evidence="8 9">
        <text>UTP + L-glutamine + ATP + H2O = CTP + L-glutamate + ADP + phosphate + 2 H(+)</text>
        <dbReference type="Rhea" id="RHEA:26426"/>
        <dbReference type="ChEBI" id="CHEBI:15377"/>
        <dbReference type="ChEBI" id="CHEBI:15378"/>
        <dbReference type="ChEBI" id="CHEBI:29985"/>
        <dbReference type="ChEBI" id="CHEBI:30616"/>
        <dbReference type="ChEBI" id="CHEBI:37563"/>
        <dbReference type="ChEBI" id="CHEBI:43474"/>
        <dbReference type="ChEBI" id="CHEBI:46398"/>
        <dbReference type="ChEBI" id="CHEBI:58359"/>
        <dbReference type="ChEBI" id="CHEBI:456216"/>
        <dbReference type="EC" id="6.3.4.2"/>
    </reaction>
</comment>
<keyword evidence="6 9" id="KW-0315">Glutamine amidotransferase</keyword>
<dbReference type="AlphaFoldDB" id="G0QMQ6"/>
<evidence type="ECO:0000259" key="12">
    <source>
        <dbReference type="Pfam" id="PF00117"/>
    </source>
</evidence>
<feature type="compositionally biased region" description="Low complexity" evidence="10">
    <location>
        <begin position="52"/>
        <end position="74"/>
    </location>
</feature>
<dbReference type="InParanoid" id="G0QMQ6"/>
<dbReference type="Pfam" id="PF06418">
    <property type="entry name" value="CTP_synth_N"/>
    <property type="match status" value="1"/>
</dbReference>
<dbReference type="InterPro" id="IPR004468">
    <property type="entry name" value="CTP_synthase"/>
</dbReference>
<evidence type="ECO:0000256" key="7">
    <source>
        <dbReference type="ARBA" id="ARBA00022975"/>
    </source>
</evidence>
<feature type="domain" description="Glutamine amidotransferase" evidence="12">
    <location>
        <begin position="430"/>
        <end position="681"/>
    </location>
</feature>
<evidence type="ECO:0000256" key="11">
    <source>
        <dbReference type="SAM" id="Phobius"/>
    </source>
</evidence>
<evidence type="ECO:0000256" key="8">
    <source>
        <dbReference type="ARBA" id="ARBA00047781"/>
    </source>
</evidence>
<keyword evidence="15" id="KW-1185">Reference proteome</keyword>
<keyword evidence="4 9" id="KW-0547">Nucleotide-binding</keyword>
<dbReference type="PANTHER" id="PTHR11550">
    <property type="entry name" value="CTP SYNTHASE"/>
    <property type="match status" value="1"/>
</dbReference>
<dbReference type="Pfam" id="PF00117">
    <property type="entry name" value="GATase"/>
    <property type="match status" value="1"/>
</dbReference>
<dbReference type="GO" id="GO:0042802">
    <property type="term" value="F:identical protein binding"/>
    <property type="evidence" value="ECO:0007669"/>
    <property type="project" value="TreeGrafter"/>
</dbReference>
<keyword evidence="3 9" id="KW-0436">Ligase</keyword>
<sequence length="838" mass="97835">MNQILEQNQKNCKTDYIQKNKDILVQQEQQLQIENTTYLINNQNQNIDQIHQQQYDQQQNQQKQQNQQQQQPENKQAEIKKYCNKYDDLEKYNQIIQKQFQKFILVCGGVASGIGTGMIIGALGSLLKNSGYKVSLIKVDPYLNKDASFFSSSEQGEIYVLDDGGEVDTDFGNYERFIDINFQKSHSITSGKIYSNVIEKEREGYYLGSTVQFIPHVVDEIKQQIFKTSLIPMDGSTDQPEIVLLELGGTVGDFESIFFFESIRQLQLDYGKQNICVILVSYVPQFNQIEFKTKPTQNAIKVFLKIVYKYNYFQKGLNYAGLNPDIIILRSSEAICSANRQKIAKFANIRSYQVLNIPDYEQIFEVPLILHEQVVTNIIQQRLQLPVKPASTSFHKIMTRYCNDIINTPQTQTVKIGFIGEYVKYNTEPYFSVKKALEGASYKICCKIEIIQIDPQFLQGYQQVKKLILIKFIIKNTQGIYLADGNGYTAFEGAIIAANYARENNIPCFGVQFGFQVMAIEFARNVLQISDANSQVFEDTIQSENFIFNILEKIIKLENKEMQDNEDSQQTLVLGSRITIISDTNSLTYKIYGKQEIQERHKDRIIFNTKYLELFENNNFKFTGKQQLDQYKVNRHTVNIQIIQSFIQKKKNQKKIQEYQNNRFHIGTQFYPEYGQSYYNPSKIYCAFLEEILGKLTQNIEKHKVYQFQTMEQIEEKLKLFEFQKNLEKKIKQLREELVIEKKQNEENITSGIFYLLQYLFILILESASTIGRSLCQNKIKLNDFIQQKSSQILNWVYLGSKLNANDLKVYNQYLIYLNLKKGIKINQKYQIHFKLYL</sequence>
<evidence type="ECO:0000313" key="15">
    <source>
        <dbReference type="Proteomes" id="UP000008983"/>
    </source>
</evidence>
<dbReference type="InterPro" id="IPR017926">
    <property type="entry name" value="GATASE"/>
</dbReference>
<evidence type="ECO:0000256" key="1">
    <source>
        <dbReference type="ARBA" id="ARBA00005171"/>
    </source>
</evidence>
<comment type="pathway">
    <text evidence="1 9">Pyrimidine metabolism; CTP biosynthesis via de novo pathway; CTP from UDP: step 2/2.</text>
</comment>
<keyword evidence="11" id="KW-0812">Transmembrane</keyword>
<dbReference type="EMBL" id="GL983435">
    <property type="protein sequence ID" value="EGR33512.1"/>
    <property type="molecule type" value="Genomic_DNA"/>
</dbReference>
<dbReference type="Gene3D" id="3.40.50.300">
    <property type="entry name" value="P-loop containing nucleotide triphosphate hydrolases"/>
    <property type="match status" value="1"/>
</dbReference>
<dbReference type="eggNOG" id="KOG2387">
    <property type="taxonomic scope" value="Eukaryota"/>
</dbReference>
<name>G0QMQ6_ICHMU</name>